<evidence type="ECO:0000256" key="1">
    <source>
        <dbReference type="SAM" id="Phobius"/>
    </source>
</evidence>
<dbReference type="AlphaFoldDB" id="A0A1G6NZI9"/>
<organism evidence="2 3">
    <name type="scientific">Acinetobacter marinus</name>
    <dbReference type="NCBI Taxonomy" id="281375"/>
    <lineage>
        <taxon>Bacteria</taxon>
        <taxon>Pseudomonadati</taxon>
        <taxon>Pseudomonadota</taxon>
        <taxon>Gammaproteobacteria</taxon>
        <taxon>Moraxellales</taxon>
        <taxon>Moraxellaceae</taxon>
        <taxon>Acinetobacter</taxon>
    </lineage>
</organism>
<keyword evidence="1" id="KW-0472">Membrane</keyword>
<dbReference type="Pfam" id="PF16951">
    <property type="entry name" value="MaAIMP_sms"/>
    <property type="match status" value="1"/>
</dbReference>
<reference evidence="3" key="1">
    <citation type="submission" date="2016-09" db="EMBL/GenBank/DDBJ databases">
        <authorList>
            <person name="Varghese N."/>
            <person name="Submissions S."/>
        </authorList>
    </citation>
    <scope>NUCLEOTIDE SEQUENCE [LARGE SCALE GENOMIC DNA]</scope>
    <source>
        <strain evidence="3">ANC 3699</strain>
    </source>
</reference>
<dbReference type="Proteomes" id="UP000242317">
    <property type="component" value="Unassembled WGS sequence"/>
</dbReference>
<protein>
    <submittedName>
        <fullName evidence="2">Methionine and alanine importer, small subunit</fullName>
    </submittedName>
</protein>
<keyword evidence="1" id="KW-0812">Transmembrane</keyword>
<name>A0A1G6NZI9_9GAMM</name>
<evidence type="ECO:0000313" key="3">
    <source>
        <dbReference type="Proteomes" id="UP000242317"/>
    </source>
</evidence>
<sequence length="35" mass="3922">MSNSALMMMIVSILALWGGLLWAMIHLVKHPDPED</sequence>
<evidence type="ECO:0000313" key="2">
    <source>
        <dbReference type="EMBL" id="SDC73209.1"/>
    </source>
</evidence>
<dbReference type="InterPro" id="IPR031596">
    <property type="entry name" value="MaAIMP_sms"/>
</dbReference>
<gene>
    <name evidence="2" type="ORF">SAMN05421749_11159</name>
</gene>
<dbReference type="EMBL" id="FMYK01000011">
    <property type="protein sequence ID" value="SDC73209.1"/>
    <property type="molecule type" value="Genomic_DNA"/>
</dbReference>
<dbReference type="RefSeq" id="WP_092621534.1">
    <property type="nucleotide sequence ID" value="NZ_FMYK01000011.1"/>
</dbReference>
<keyword evidence="3" id="KW-1185">Reference proteome</keyword>
<accession>A0A1G6NZI9</accession>
<proteinExistence type="predicted"/>
<dbReference type="NCBIfam" id="NF033493">
    <property type="entry name" value="MetS_like_NSS"/>
    <property type="match status" value="1"/>
</dbReference>
<feature type="transmembrane region" description="Helical" evidence="1">
    <location>
        <begin position="6"/>
        <end position="28"/>
    </location>
</feature>
<dbReference type="OrthoDB" id="6712920at2"/>
<keyword evidence="1" id="KW-1133">Transmembrane helix</keyword>